<reference evidence="7 9" key="1">
    <citation type="journal article" date="2016" name="PLoS ONE">
        <title>Sequence Assembly of Yarrowia lipolytica Strain W29/CLIB89 Shows Transposable Element Diversity.</title>
        <authorList>
            <person name="Magnan C."/>
            <person name="Yu J."/>
            <person name="Chang I."/>
            <person name="Jahn E."/>
            <person name="Kanomata Y."/>
            <person name="Wu J."/>
            <person name="Zeller M."/>
            <person name="Oakes M."/>
            <person name="Baldi P."/>
            <person name="Sandmeyer S."/>
        </authorList>
    </citation>
    <scope>NUCLEOTIDE SEQUENCE [LARGE SCALE GENOMIC DNA]</scope>
    <source>
        <strain evidence="7">CLIB89</strain>
        <strain evidence="9">CLIB89(W29)</strain>
    </source>
</reference>
<evidence type="ECO:0000256" key="1">
    <source>
        <dbReference type="ARBA" id="ARBA00004141"/>
    </source>
</evidence>
<gene>
    <name evidence="8" type="ORF">B0I71DRAFT_126582</name>
    <name evidence="7" type="ORF">YALI1_F18835g</name>
</gene>
<feature type="domain" description="Major facilitator superfamily (MFS) profile" evidence="6">
    <location>
        <begin position="44"/>
        <end position="531"/>
    </location>
</feature>
<protein>
    <submittedName>
        <fullName evidence="8">Major facilitator superfamily domain-containing protein</fullName>
    </submittedName>
</protein>
<dbReference type="EMBL" id="CP017558">
    <property type="protein sequence ID" value="AOW07155.1"/>
    <property type="molecule type" value="Genomic_DNA"/>
</dbReference>
<feature type="transmembrane region" description="Helical" evidence="5">
    <location>
        <begin position="169"/>
        <end position="188"/>
    </location>
</feature>
<evidence type="ECO:0000256" key="4">
    <source>
        <dbReference type="ARBA" id="ARBA00023136"/>
    </source>
</evidence>
<evidence type="ECO:0000256" key="3">
    <source>
        <dbReference type="ARBA" id="ARBA00022989"/>
    </source>
</evidence>
<dbReference type="PROSITE" id="PS50850">
    <property type="entry name" value="MFS"/>
    <property type="match status" value="1"/>
</dbReference>
<dbReference type="GO" id="GO:0005886">
    <property type="term" value="C:plasma membrane"/>
    <property type="evidence" value="ECO:0007669"/>
    <property type="project" value="TreeGrafter"/>
</dbReference>
<dbReference type="InterPro" id="IPR011701">
    <property type="entry name" value="MFS"/>
</dbReference>
<dbReference type="GO" id="GO:0022857">
    <property type="term" value="F:transmembrane transporter activity"/>
    <property type="evidence" value="ECO:0007669"/>
    <property type="project" value="InterPro"/>
</dbReference>
<feature type="transmembrane region" description="Helical" evidence="5">
    <location>
        <begin position="304"/>
        <end position="327"/>
    </location>
</feature>
<dbReference type="eggNOG" id="KOG0255">
    <property type="taxonomic scope" value="Eukaryota"/>
</dbReference>
<keyword evidence="2 5" id="KW-0812">Transmembrane</keyword>
<dbReference type="VEuPathDB" id="FungiDB:YALI0_F13981g"/>
<dbReference type="OrthoDB" id="3066029at2759"/>
<feature type="transmembrane region" description="Helical" evidence="5">
    <location>
        <begin position="347"/>
        <end position="369"/>
    </location>
</feature>
<evidence type="ECO:0000259" key="6">
    <source>
        <dbReference type="PROSITE" id="PS50850"/>
    </source>
</evidence>
<evidence type="ECO:0000313" key="9">
    <source>
        <dbReference type="Proteomes" id="UP000182444"/>
    </source>
</evidence>
<accession>A0A1D8NND0</accession>
<dbReference type="AlphaFoldDB" id="A0A1D8NND0"/>
<evidence type="ECO:0000313" key="7">
    <source>
        <dbReference type="EMBL" id="AOW07155.1"/>
    </source>
</evidence>
<reference evidence="8 10" key="2">
    <citation type="submission" date="2018-07" db="EMBL/GenBank/DDBJ databases">
        <title>Draft Genome Assemblies for Five Robust Yarrowia lipolytica Strains Exhibiting High Lipid Production and Pentose Sugar Utilization and Sugar Alcohol Secretion from Undetoxified Lignocellulosic Biomass Hydrolysates.</title>
        <authorList>
            <consortium name="DOE Joint Genome Institute"/>
            <person name="Walker C."/>
            <person name="Ryu S."/>
            <person name="Na H."/>
            <person name="Zane M."/>
            <person name="LaButti K."/>
            <person name="Lipzen A."/>
            <person name="Haridas S."/>
            <person name="Barry K."/>
            <person name="Grigoriev I.V."/>
            <person name="Quarterman J."/>
            <person name="Slininger P."/>
            <person name="Dien B."/>
            <person name="Trinh C.T."/>
        </authorList>
    </citation>
    <scope>NUCLEOTIDE SEQUENCE [LARGE SCALE GENOMIC DNA]</scope>
    <source>
        <strain evidence="8 10">YB392</strain>
    </source>
</reference>
<dbReference type="VEuPathDB" id="FungiDB:YALI1_F18835g"/>
<dbReference type="KEGG" id="yli:2908182"/>
<feature type="transmembrane region" description="Helical" evidence="5">
    <location>
        <begin position="421"/>
        <end position="443"/>
    </location>
</feature>
<dbReference type="PANTHER" id="PTHR23502">
    <property type="entry name" value="MAJOR FACILITATOR SUPERFAMILY"/>
    <property type="match status" value="1"/>
</dbReference>
<dbReference type="Pfam" id="PF07690">
    <property type="entry name" value="MFS_1"/>
    <property type="match status" value="1"/>
</dbReference>
<evidence type="ECO:0000313" key="10">
    <source>
        <dbReference type="Proteomes" id="UP000256601"/>
    </source>
</evidence>
<dbReference type="Proteomes" id="UP000182444">
    <property type="component" value="Chromosome 1F"/>
</dbReference>
<dbReference type="OMA" id="YMYLLLG"/>
<proteinExistence type="predicted"/>
<keyword evidence="4 5" id="KW-0472">Membrane</keyword>
<feature type="transmembrane region" description="Helical" evidence="5">
    <location>
        <begin position="85"/>
        <end position="102"/>
    </location>
</feature>
<keyword evidence="3 5" id="KW-1133">Transmembrane helix</keyword>
<feature type="transmembrane region" description="Helical" evidence="5">
    <location>
        <begin position="485"/>
        <end position="506"/>
    </location>
</feature>
<evidence type="ECO:0000313" key="8">
    <source>
        <dbReference type="EMBL" id="RDW28941.1"/>
    </source>
</evidence>
<comment type="subcellular location">
    <subcellularLocation>
        <location evidence="1">Membrane</location>
        <topology evidence="1">Multi-pass membrane protein</topology>
    </subcellularLocation>
</comment>
<dbReference type="Proteomes" id="UP000256601">
    <property type="component" value="Unassembled WGS sequence"/>
</dbReference>
<evidence type="ECO:0000256" key="2">
    <source>
        <dbReference type="ARBA" id="ARBA00022692"/>
    </source>
</evidence>
<feature type="transmembrane region" description="Helical" evidence="5">
    <location>
        <begin position="42"/>
        <end position="65"/>
    </location>
</feature>
<dbReference type="SUPFAM" id="SSF103473">
    <property type="entry name" value="MFS general substrate transporter"/>
    <property type="match status" value="1"/>
</dbReference>
<dbReference type="EMBL" id="KZ858948">
    <property type="protein sequence ID" value="RDW28941.1"/>
    <property type="molecule type" value="Genomic_DNA"/>
</dbReference>
<feature type="transmembrane region" description="Helical" evidence="5">
    <location>
        <begin position="390"/>
        <end position="409"/>
    </location>
</feature>
<dbReference type="InterPro" id="IPR020846">
    <property type="entry name" value="MFS_dom"/>
</dbReference>
<evidence type="ECO:0000256" key="5">
    <source>
        <dbReference type="SAM" id="Phobius"/>
    </source>
</evidence>
<dbReference type="GeneID" id="2908182"/>
<dbReference type="FunFam" id="1.20.1250.20:FF:000319">
    <property type="entry name" value="MFS transporter, putative"/>
    <property type="match status" value="1"/>
</dbReference>
<feature type="transmembrane region" description="Helical" evidence="5">
    <location>
        <begin position="200"/>
        <end position="219"/>
    </location>
</feature>
<name>A0A1D8NND0_YARLL</name>
<dbReference type="PANTHER" id="PTHR23502:SF30">
    <property type="entry name" value="TRANSPORTER, PUTATIVE (AFU_ORTHOLOGUE AFUA_8G04702)-RELATED"/>
    <property type="match status" value="1"/>
</dbReference>
<organism evidence="7 9">
    <name type="scientific">Yarrowia lipolytica</name>
    <name type="common">Candida lipolytica</name>
    <dbReference type="NCBI Taxonomy" id="4952"/>
    <lineage>
        <taxon>Eukaryota</taxon>
        <taxon>Fungi</taxon>
        <taxon>Dikarya</taxon>
        <taxon>Ascomycota</taxon>
        <taxon>Saccharomycotina</taxon>
        <taxon>Dipodascomycetes</taxon>
        <taxon>Dipodascales</taxon>
        <taxon>Dipodascales incertae sedis</taxon>
        <taxon>Yarrowia</taxon>
    </lineage>
</organism>
<dbReference type="RefSeq" id="XP_505392.1">
    <property type="nucleotide sequence ID" value="XM_505392.1"/>
</dbReference>
<dbReference type="Gene3D" id="1.20.1250.20">
    <property type="entry name" value="MFS general substrate transporter like domains"/>
    <property type="match status" value="1"/>
</dbReference>
<sequence>MSNYVRPIPGTAFLTTPSEVIPVPTPSTSPDDPLNWSKRRKLVSMMCMSLFTLSSGVCTASIYSILVPISLQTNVSLSTLNQGTGYMFLFLGLGCLFWQPIGQQYGKRLVYIVSLLLTVASQVWAAHAHNTSAHWIGSKIFQGFVQAPIESLCEVTISDVFFEHERGRWIGLYAFMLMFSNYIAPVIAGPIADGQGWQWVLYWGAVFCGVVSIILFFLCEETNWTRGADFKEEVVMTPFGGTGVAAGLAALEEEDKKSSAASNNSVANGSVISIHQKTYWQRLSLLDKPRPMMLWTMFVRPFKLVTYPAIVYSGFLYGTGLIFFNILNATASLIFSAEPYNFSATNVGLTYLSPAFVSGVLGWGAGHLSDFIKVWLARRNRGVSESEHRLWILLVYLILVPPSLMIWGFGASRGFNPGLLILAMGLIGGSGTVCATASVTYAIDSYRDIASDSMVTLIIIRNLVGFCVSYGITDWVTNEGLEKCFGEATGLCVACILPMFAVIWFGKKWRVKTKERYWQMVDESRRSGMAF</sequence>
<dbReference type="InterPro" id="IPR036259">
    <property type="entry name" value="MFS_trans_sf"/>
</dbReference>
<feature type="transmembrane region" description="Helical" evidence="5">
    <location>
        <begin position="455"/>
        <end position="473"/>
    </location>
</feature>